<evidence type="ECO:0000256" key="1">
    <source>
        <dbReference type="SAM" id="SignalP"/>
    </source>
</evidence>
<keyword evidence="1" id="KW-0732">Signal</keyword>
<accession>A0A3M9MY60</accession>
<dbReference type="Proteomes" id="UP000271010">
    <property type="component" value="Unassembled WGS sequence"/>
</dbReference>
<proteinExistence type="predicted"/>
<gene>
    <name evidence="2" type="ORF">EFA69_11395</name>
</gene>
<comment type="caution">
    <text evidence="2">The sequence shown here is derived from an EMBL/GenBank/DDBJ whole genome shotgun (WGS) entry which is preliminary data.</text>
</comment>
<sequence>MRRLILFLCLLPIWAHGDCQTIQRTDTPRRVATLGAKPKPGTPKSTGFRPNYDNSVSMKAFYDRIEQLPEDHPEALKASEFISNPFLLVAEPMLQHYTAQVKTKCAVVKDTVANFHDTSYIDTLFQLHFDSSTVELYYPLYTKRFLLSYADIKSPNLALKNGIKVGCTRQELLQKLQEYKLFIKEQKNVVEVCDLEQNSWLRFHLTKGKVSSIQYEGYVD</sequence>
<dbReference type="AlphaFoldDB" id="A0A3M9MY60"/>
<organism evidence="2 3">
    <name type="scientific">Rufibacter immobilis</name>
    <dbReference type="NCBI Taxonomy" id="1348778"/>
    <lineage>
        <taxon>Bacteria</taxon>
        <taxon>Pseudomonadati</taxon>
        <taxon>Bacteroidota</taxon>
        <taxon>Cytophagia</taxon>
        <taxon>Cytophagales</taxon>
        <taxon>Hymenobacteraceae</taxon>
        <taxon>Rufibacter</taxon>
    </lineage>
</organism>
<evidence type="ECO:0000313" key="3">
    <source>
        <dbReference type="Proteomes" id="UP000271010"/>
    </source>
</evidence>
<evidence type="ECO:0000313" key="2">
    <source>
        <dbReference type="EMBL" id="RNI30105.1"/>
    </source>
</evidence>
<feature type="signal peptide" evidence="1">
    <location>
        <begin position="1"/>
        <end position="17"/>
    </location>
</feature>
<dbReference type="EMBL" id="RJJE01000009">
    <property type="protein sequence ID" value="RNI30105.1"/>
    <property type="molecule type" value="Genomic_DNA"/>
</dbReference>
<name>A0A3M9MY60_9BACT</name>
<feature type="chain" id="PRO_5018004996" evidence="1">
    <location>
        <begin position="18"/>
        <end position="220"/>
    </location>
</feature>
<protein>
    <submittedName>
        <fullName evidence="2">Uncharacterized protein</fullName>
    </submittedName>
</protein>
<keyword evidence="3" id="KW-1185">Reference proteome</keyword>
<reference evidence="2 3" key="1">
    <citation type="submission" date="2018-11" db="EMBL/GenBank/DDBJ databases">
        <title>Rufibacter latericius sp. nov., isolated from water in Baiyang Lake.</title>
        <authorList>
            <person name="Yang Y."/>
        </authorList>
    </citation>
    <scope>NUCLEOTIDE SEQUENCE [LARGE SCALE GENOMIC DNA]</scope>
    <source>
        <strain evidence="2 3">MCC P1</strain>
    </source>
</reference>